<protein>
    <submittedName>
        <fullName evidence="1">Uncharacterized protein</fullName>
    </submittedName>
</protein>
<dbReference type="STRING" id="400727.A0A2T7PMY8"/>
<evidence type="ECO:0000313" key="2">
    <source>
        <dbReference type="Proteomes" id="UP000245119"/>
    </source>
</evidence>
<dbReference type="Proteomes" id="UP000245119">
    <property type="component" value="Linkage Group LG3"/>
</dbReference>
<comment type="caution">
    <text evidence="1">The sequence shown here is derived from an EMBL/GenBank/DDBJ whole genome shotgun (WGS) entry which is preliminary data.</text>
</comment>
<gene>
    <name evidence="1" type="ORF">C0Q70_06057</name>
</gene>
<sequence length="337" mass="38582">MSQSAAKTVLQNIFTFATIVAQAETPAVTLWNEESVIRALQWASYCRQLADRLCGRQLAITLEERLKEMSHLMDNHFLYNLDLQFLAQSVTILIEQCLTASRSELQFSTAVTVHMNILKDRMKSCTVSHDDPMVKEHGRLLMENLTLWMEADGSERCKIQIVKIAKRLSWCSTGWNILLMLMAIDMSKIEESKKNHLGHVINVIVSWFTEETRALGPACPLWRADPVLLASVAQRCTCFCEFYLSALEQQMELLEVSYSSQSTCLQYPKECSYFWRSREKPDIPLYAVILQHFLHLLQTEDGVVKKKALALVSLKTKCCVFSAWTDLAKDLIRNLAY</sequence>
<dbReference type="Gene3D" id="1.25.40.490">
    <property type="match status" value="1"/>
</dbReference>
<proteinExistence type="predicted"/>
<evidence type="ECO:0000313" key="1">
    <source>
        <dbReference type="EMBL" id="PVD34780.1"/>
    </source>
</evidence>
<dbReference type="InterPro" id="IPR038505">
    <property type="entry name" value="FANCF_C_sf"/>
</dbReference>
<dbReference type="EMBL" id="PZQS01000003">
    <property type="protein sequence ID" value="PVD34780.1"/>
    <property type="molecule type" value="Genomic_DNA"/>
</dbReference>
<keyword evidence="2" id="KW-1185">Reference proteome</keyword>
<dbReference type="GO" id="GO:0043240">
    <property type="term" value="C:Fanconi anaemia nuclear complex"/>
    <property type="evidence" value="ECO:0007669"/>
    <property type="project" value="InterPro"/>
</dbReference>
<dbReference type="InterPro" id="IPR035428">
    <property type="entry name" value="FANCF"/>
</dbReference>
<reference evidence="1 2" key="1">
    <citation type="submission" date="2018-04" db="EMBL/GenBank/DDBJ databases">
        <title>The genome of golden apple snail Pomacea canaliculata provides insight into stress tolerance and invasive adaptation.</title>
        <authorList>
            <person name="Liu C."/>
            <person name="Liu B."/>
            <person name="Ren Y."/>
            <person name="Zhang Y."/>
            <person name="Wang H."/>
            <person name="Li S."/>
            <person name="Jiang F."/>
            <person name="Yin L."/>
            <person name="Zhang G."/>
            <person name="Qian W."/>
            <person name="Fan W."/>
        </authorList>
    </citation>
    <scope>NUCLEOTIDE SEQUENCE [LARGE SCALE GENOMIC DNA]</scope>
    <source>
        <strain evidence="1">SZHN2017</strain>
        <tissue evidence="1">Muscle</tissue>
    </source>
</reference>
<accession>A0A2T7PMY8</accession>
<dbReference type="Pfam" id="PF11107">
    <property type="entry name" value="FANCF"/>
    <property type="match status" value="2"/>
</dbReference>
<dbReference type="AlphaFoldDB" id="A0A2T7PMY8"/>
<dbReference type="OrthoDB" id="6429998at2759"/>
<dbReference type="GO" id="GO:0036297">
    <property type="term" value="P:interstrand cross-link repair"/>
    <property type="evidence" value="ECO:0007669"/>
    <property type="project" value="InterPro"/>
</dbReference>
<name>A0A2T7PMY8_POMCA</name>
<organism evidence="1 2">
    <name type="scientific">Pomacea canaliculata</name>
    <name type="common">Golden apple snail</name>
    <dbReference type="NCBI Taxonomy" id="400727"/>
    <lineage>
        <taxon>Eukaryota</taxon>
        <taxon>Metazoa</taxon>
        <taxon>Spiralia</taxon>
        <taxon>Lophotrochozoa</taxon>
        <taxon>Mollusca</taxon>
        <taxon>Gastropoda</taxon>
        <taxon>Caenogastropoda</taxon>
        <taxon>Architaenioglossa</taxon>
        <taxon>Ampullarioidea</taxon>
        <taxon>Ampullariidae</taxon>
        <taxon>Pomacea</taxon>
    </lineage>
</organism>